<comment type="caution">
    <text evidence="2">The sequence shown here is derived from an EMBL/GenBank/DDBJ whole genome shotgun (WGS) entry which is preliminary data.</text>
</comment>
<name>A0ABQ8U1W6_PERAM</name>
<accession>A0ABQ8U1W6</accession>
<evidence type="ECO:0000259" key="1">
    <source>
        <dbReference type="Pfam" id="PF03372"/>
    </source>
</evidence>
<dbReference type="PANTHER" id="PTHR43250">
    <property type="entry name" value="EXODEOXYRIBONUCLEASE III"/>
    <property type="match status" value="1"/>
</dbReference>
<dbReference type="InterPro" id="IPR005135">
    <property type="entry name" value="Endo/exonuclease/phosphatase"/>
</dbReference>
<sequence length="399" mass="46281">MHEKGEWAEDFTETVMLPLQKKNNVKKCNEFRTISLISYSEKILLRILERRLYSKMERELEKEQFGFRTEKGNTDGIGLLRTIGERYLEKNKEVSRKEDSNGKENQHILRTFGKRVKEETSEVLLRQMKLLYRKYVIIVICVTRANDYFNPHYPFLTYTTSALNGSFNDARNCRGYISVASVPEFCPTEIRTTIKFARNSRIDKLKTTYGSNKDKRLGKTNRWRIATWNVRSIHHKVEILEKELKAASVDTAVITETKKKLKGTEELEDYLYIYSGVPQNKRASVGVAIFINKSLKNKIHSYTWINERLILLRCKHGRGYITIIGAYAPEEGRKEATDEFYEQLQTTYNSINPNDYVILSGDLNARVGNQKIPGIVGNKGEQVINKNGEHLREFALLTN</sequence>
<keyword evidence="3" id="KW-1185">Reference proteome</keyword>
<dbReference type="PANTHER" id="PTHR43250:SF2">
    <property type="entry name" value="EXODEOXYRIBONUCLEASE III"/>
    <property type="match status" value="1"/>
</dbReference>
<feature type="domain" description="Endonuclease/exonuclease/phosphatase" evidence="1">
    <location>
        <begin position="226"/>
        <end position="365"/>
    </location>
</feature>
<organism evidence="2 3">
    <name type="scientific">Periplaneta americana</name>
    <name type="common">American cockroach</name>
    <name type="synonym">Blatta americana</name>
    <dbReference type="NCBI Taxonomy" id="6978"/>
    <lineage>
        <taxon>Eukaryota</taxon>
        <taxon>Metazoa</taxon>
        <taxon>Ecdysozoa</taxon>
        <taxon>Arthropoda</taxon>
        <taxon>Hexapoda</taxon>
        <taxon>Insecta</taxon>
        <taxon>Pterygota</taxon>
        <taxon>Neoptera</taxon>
        <taxon>Polyneoptera</taxon>
        <taxon>Dictyoptera</taxon>
        <taxon>Blattodea</taxon>
        <taxon>Blattoidea</taxon>
        <taxon>Blattidae</taxon>
        <taxon>Blattinae</taxon>
        <taxon>Periplaneta</taxon>
    </lineage>
</organism>
<evidence type="ECO:0000313" key="2">
    <source>
        <dbReference type="EMBL" id="KAJ4451938.1"/>
    </source>
</evidence>
<dbReference type="SUPFAM" id="SSF56219">
    <property type="entry name" value="DNase I-like"/>
    <property type="match status" value="1"/>
</dbReference>
<evidence type="ECO:0000313" key="3">
    <source>
        <dbReference type="Proteomes" id="UP001148838"/>
    </source>
</evidence>
<dbReference type="Pfam" id="PF03372">
    <property type="entry name" value="Exo_endo_phos"/>
    <property type="match status" value="1"/>
</dbReference>
<protein>
    <recommendedName>
        <fullName evidence="1">Endonuclease/exonuclease/phosphatase domain-containing protein</fullName>
    </recommendedName>
</protein>
<dbReference type="InterPro" id="IPR037493">
    <property type="entry name" value="ExoIII-like"/>
</dbReference>
<dbReference type="Proteomes" id="UP001148838">
    <property type="component" value="Unassembled WGS sequence"/>
</dbReference>
<gene>
    <name evidence="2" type="ORF">ANN_03420</name>
</gene>
<dbReference type="InterPro" id="IPR036691">
    <property type="entry name" value="Endo/exonu/phosph_ase_sf"/>
</dbReference>
<proteinExistence type="predicted"/>
<reference evidence="2 3" key="1">
    <citation type="journal article" date="2022" name="Allergy">
        <title>Genome assembly and annotation of Periplaneta americana reveal a comprehensive cockroach allergen profile.</title>
        <authorList>
            <person name="Wang L."/>
            <person name="Xiong Q."/>
            <person name="Saelim N."/>
            <person name="Wang L."/>
            <person name="Nong W."/>
            <person name="Wan A.T."/>
            <person name="Shi M."/>
            <person name="Liu X."/>
            <person name="Cao Q."/>
            <person name="Hui J.H.L."/>
            <person name="Sookrung N."/>
            <person name="Leung T.F."/>
            <person name="Tungtrongchitr A."/>
            <person name="Tsui S.K.W."/>
        </authorList>
    </citation>
    <scope>NUCLEOTIDE SEQUENCE [LARGE SCALE GENOMIC DNA]</scope>
    <source>
        <strain evidence="2">PWHHKU_190912</strain>
    </source>
</reference>
<dbReference type="Gene3D" id="3.60.10.10">
    <property type="entry name" value="Endonuclease/exonuclease/phosphatase"/>
    <property type="match status" value="1"/>
</dbReference>
<dbReference type="EMBL" id="JAJSOF020000001">
    <property type="protein sequence ID" value="KAJ4451938.1"/>
    <property type="molecule type" value="Genomic_DNA"/>
</dbReference>